<protein>
    <submittedName>
        <fullName evidence="1">Uncharacterized protein</fullName>
    </submittedName>
</protein>
<dbReference type="AlphaFoldDB" id="A0A0S4TVI3"/>
<name>A0A0S4TVI3_RALSL</name>
<organism evidence="1">
    <name type="scientific">Ralstonia solanacearum</name>
    <name type="common">Pseudomonas solanacearum</name>
    <dbReference type="NCBI Taxonomy" id="305"/>
    <lineage>
        <taxon>Bacteria</taxon>
        <taxon>Pseudomonadati</taxon>
        <taxon>Pseudomonadota</taxon>
        <taxon>Betaproteobacteria</taxon>
        <taxon>Burkholderiales</taxon>
        <taxon>Burkholderiaceae</taxon>
        <taxon>Ralstonia</taxon>
        <taxon>Ralstonia solanacearum species complex</taxon>
    </lineage>
</organism>
<sequence length="55" mass="6216">MKLRRSQRGQSALEYTVVCLLVFVALFQGSPSPAQELADAVRSFYRTLTFYISLS</sequence>
<accession>A0A0S4TVI3</accession>
<reference evidence="1" key="1">
    <citation type="submission" date="2015-10" db="EMBL/GenBank/DDBJ databases">
        <authorList>
            <person name="Gilbert D.G."/>
        </authorList>
    </citation>
    <scope>NUCLEOTIDE SEQUENCE</scope>
    <source>
        <strain evidence="1">Phyl III-seqv23</strain>
    </source>
</reference>
<gene>
    <name evidence="1" type="ORF">RUN39_v1_680047</name>
</gene>
<dbReference type="EMBL" id="LN899819">
    <property type="protein sequence ID" value="CUV14043.1"/>
    <property type="molecule type" value="Genomic_DNA"/>
</dbReference>
<evidence type="ECO:0000313" key="1">
    <source>
        <dbReference type="EMBL" id="CUV14043.1"/>
    </source>
</evidence>
<proteinExistence type="predicted"/>